<keyword evidence="3" id="KW-0378">Hydrolase</keyword>
<dbReference type="Gene3D" id="2.60.120.200">
    <property type="match status" value="1"/>
</dbReference>
<evidence type="ECO:0000259" key="2">
    <source>
        <dbReference type="PROSITE" id="PS51762"/>
    </source>
</evidence>
<feature type="signal peptide" evidence="1">
    <location>
        <begin position="1"/>
        <end position="18"/>
    </location>
</feature>
<dbReference type="CDD" id="cd02181">
    <property type="entry name" value="GH16_fungal_Lam16A_glucanase"/>
    <property type="match status" value="1"/>
</dbReference>
<keyword evidence="4" id="KW-1185">Reference proteome</keyword>
<dbReference type="InterPro" id="IPR000757">
    <property type="entry name" value="Beta-glucanase-like"/>
</dbReference>
<dbReference type="AlphaFoldDB" id="A0AAD4GK69"/>
<dbReference type="Proteomes" id="UP001194468">
    <property type="component" value="Unassembled WGS sequence"/>
</dbReference>
<dbReference type="Pfam" id="PF26113">
    <property type="entry name" value="GH16_XgeA"/>
    <property type="match status" value="1"/>
</dbReference>
<accession>A0AAD4GK69</accession>
<dbReference type="SUPFAM" id="SSF49899">
    <property type="entry name" value="Concanavalin A-like lectins/glucanases"/>
    <property type="match status" value="1"/>
</dbReference>
<feature type="chain" id="PRO_5042063780" evidence="1">
    <location>
        <begin position="19"/>
        <end position="323"/>
    </location>
</feature>
<gene>
    <name evidence="3" type="ORF">L210DRAFT_1034666</name>
</gene>
<dbReference type="GO" id="GO:0009251">
    <property type="term" value="P:glucan catabolic process"/>
    <property type="evidence" value="ECO:0007669"/>
    <property type="project" value="TreeGrafter"/>
</dbReference>
<reference evidence="3" key="1">
    <citation type="submission" date="2019-10" db="EMBL/GenBank/DDBJ databases">
        <authorList>
            <consortium name="DOE Joint Genome Institute"/>
            <person name="Kuo A."/>
            <person name="Miyauchi S."/>
            <person name="Kiss E."/>
            <person name="Drula E."/>
            <person name="Kohler A."/>
            <person name="Sanchez-Garcia M."/>
            <person name="Andreopoulos B."/>
            <person name="Barry K.W."/>
            <person name="Bonito G."/>
            <person name="Buee M."/>
            <person name="Carver A."/>
            <person name="Chen C."/>
            <person name="Cichocki N."/>
            <person name="Clum A."/>
            <person name="Culley D."/>
            <person name="Crous P.W."/>
            <person name="Fauchery L."/>
            <person name="Girlanda M."/>
            <person name="Hayes R."/>
            <person name="Keri Z."/>
            <person name="LaButti K."/>
            <person name="Lipzen A."/>
            <person name="Lombard V."/>
            <person name="Magnuson J."/>
            <person name="Maillard F."/>
            <person name="Morin E."/>
            <person name="Murat C."/>
            <person name="Nolan M."/>
            <person name="Ohm R."/>
            <person name="Pangilinan J."/>
            <person name="Pereira M."/>
            <person name="Perotto S."/>
            <person name="Peter M."/>
            <person name="Riley R."/>
            <person name="Sitrit Y."/>
            <person name="Stielow B."/>
            <person name="Szollosi G."/>
            <person name="Zifcakova L."/>
            <person name="Stursova M."/>
            <person name="Spatafora J.W."/>
            <person name="Tedersoo L."/>
            <person name="Vaario L.-M."/>
            <person name="Yamada A."/>
            <person name="Yan M."/>
            <person name="Wang P."/>
            <person name="Xu J."/>
            <person name="Bruns T."/>
            <person name="Baldrian P."/>
            <person name="Vilgalys R."/>
            <person name="Henrissat B."/>
            <person name="Grigoriev I.V."/>
            <person name="Hibbett D."/>
            <person name="Nagy L.G."/>
            <person name="Martin F.M."/>
        </authorList>
    </citation>
    <scope>NUCLEOTIDE SEQUENCE</scope>
    <source>
        <strain evidence="3">BED1</strain>
    </source>
</reference>
<reference evidence="3" key="2">
    <citation type="journal article" date="2020" name="Nat. Commun.">
        <title>Large-scale genome sequencing of mycorrhizal fungi provides insights into the early evolution of symbiotic traits.</title>
        <authorList>
            <person name="Miyauchi S."/>
            <person name="Kiss E."/>
            <person name="Kuo A."/>
            <person name="Drula E."/>
            <person name="Kohler A."/>
            <person name="Sanchez-Garcia M."/>
            <person name="Morin E."/>
            <person name="Andreopoulos B."/>
            <person name="Barry K.W."/>
            <person name="Bonito G."/>
            <person name="Buee M."/>
            <person name="Carver A."/>
            <person name="Chen C."/>
            <person name="Cichocki N."/>
            <person name="Clum A."/>
            <person name="Culley D."/>
            <person name="Crous P.W."/>
            <person name="Fauchery L."/>
            <person name="Girlanda M."/>
            <person name="Hayes R.D."/>
            <person name="Keri Z."/>
            <person name="LaButti K."/>
            <person name="Lipzen A."/>
            <person name="Lombard V."/>
            <person name="Magnuson J."/>
            <person name="Maillard F."/>
            <person name="Murat C."/>
            <person name="Nolan M."/>
            <person name="Ohm R.A."/>
            <person name="Pangilinan J."/>
            <person name="Pereira M.F."/>
            <person name="Perotto S."/>
            <person name="Peter M."/>
            <person name="Pfister S."/>
            <person name="Riley R."/>
            <person name="Sitrit Y."/>
            <person name="Stielow J.B."/>
            <person name="Szollosi G."/>
            <person name="Zifcakova L."/>
            <person name="Stursova M."/>
            <person name="Spatafora J.W."/>
            <person name="Tedersoo L."/>
            <person name="Vaario L.M."/>
            <person name="Yamada A."/>
            <person name="Yan M."/>
            <person name="Wang P."/>
            <person name="Xu J."/>
            <person name="Bruns T."/>
            <person name="Baldrian P."/>
            <person name="Vilgalys R."/>
            <person name="Dunand C."/>
            <person name="Henrissat B."/>
            <person name="Grigoriev I.V."/>
            <person name="Hibbett D."/>
            <person name="Nagy L.G."/>
            <person name="Martin F.M."/>
        </authorList>
    </citation>
    <scope>NUCLEOTIDE SEQUENCE</scope>
    <source>
        <strain evidence="3">BED1</strain>
    </source>
</reference>
<dbReference type="PANTHER" id="PTHR10963:SF24">
    <property type="entry name" value="GLYCOSIDASE C21B10.07-RELATED"/>
    <property type="match status" value="1"/>
</dbReference>
<comment type="caution">
    <text evidence="3">The sequence shown here is derived from an EMBL/GenBank/DDBJ whole genome shotgun (WGS) entry which is preliminary data.</text>
</comment>
<name>A0AAD4GK69_BOLED</name>
<evidence type="ECO:0000313" key="4">
    <source>
        <dbReference type="Proteomes" id="UP001194468"/>
    </source>
</evidence>
<protein>
    <submittedName>
        <fullName evidence="3">Glycoside hydrolase family 16 protein</fullName>
    </submittedName>
</protein>
<evidence type="ECO:0000313" key="3">
    <source>
        <dbReference type="EMBL" id="KAF8448917.1"/>
    </source>
</evidence>
<dbReference type="PANTHER" id="PTHR10963">
    <property type="entry name" value="GLYCOSYL HYDROLASE-RELATED"/>
    <property type="match status" value="1"/>
</dbReference>
<dbReference type="PROSITE" id="PS51762">
    <property type="entry name" value="GH16_2"/>
    <property type="match status" value="1"/>
</dbReference>
<evidence type="ECO:0000256" key="1">
    <source>
        <dbReference type="SAM" id="SignalP"/>
    </source>
</evidence>
<dbReference type="InterPro" id="IPR050546">
    <property type="entry name" value="Glycosyl_Hydrlase_16"/>
</dbReference>
<sequence>MYALLVSLLTATPLGTLASVQNTVRQTQTYAIQDWYDGSNFFSEWSFYTGADPTNGNVNYLSMSDAQSQGLAYVNSGDNTLVLAVDSTSSVPAGGYRNSVRITSNNVYSGGLFILDAVAMPVGCGTWPSFWTCGPNWPLAGEIDIVEGINNQKHNQMTLHSGTSNPCTIDVPANGTFTGSVLNQKCYSNQTADAGCSILDSDSSSFGYGFNEAQGGVFAFLWDNSAGMSLWHFARANIPADITNQSPTPANWGPPAGFWSSATCDIADNFYQHSMIFDITVCGGWAGGAYSKSGCPGTCSQMVANASNFADAQWVINYVAVYQ</sequence>
<feature type="domain" description="GH16" evidence="2">
    <location>
        <begin position="18"/>
        <end position="323"/>
    </location>
</feature>
<dbReference type="InterPro" id="IPR013320">
    <property type="entry name" value="ConA-like_dom_sf"/>
</dbReference>
<proteinExistence type="predicted"/>
<keyword evidence="1" id="KW-0732">Signal</keyword>
<dbReference type="EMBL" id="WHUW01000003">
    <property type="protein sequence ID" value="KAF8448917.1"/>
    <property type="molecule type" value="Genomic_DNA"/>
</dbReference>
<organism evidence="3 4">
    <name type="scientific">Boletus edulis BED1</name>
    <dbReference type="NCBI Taxonomy" id="1328754"/>
    <lineage>
        <taxon>Eukaryota</taxon>
        <taxon>Fungi</taxon>
        <taxon>Dikarya</taxon>
        <taxon>Basidiomycota</taxon>
        <taxon>Agaricomycotina</taxon>
        <taxon>Agaricomycetes</taxon>
        <taxon>Agaricomycetidae</taxon>
        <taxon>Boletales</taxon>
        <taxon>Boletineae</taxon>
        <taxon>Boletaceae</taxon>
        <taxon>Boletoideae</taxon>
        <taxon>Boletus</taxon>
    </lineage>
</organism>
<dbReference type="GO" id="GO:0004553">
    <property type="term" value="F:hydrolase activity, hydrolyzing O-glycosyl compounds"/>
    <property type="evidence" value="ECO:0007669"/>
    <property type="project" value="InterPro"/>
</dbReference>